<organism evidence="3 4">
    <name type="scientific">Halomonas urumqiensis</name>
    <dbReference type="NCBI Taxonomy" id="1684789"/>
    <lineage>
        <taxon>Bacteria</taxon>
        <taxon>Pseudomonadati</taxon>
        <taxon>Pseudomonadota</taxon>
        <taxon>Gammaproteobacteria</taxon>
        <taxon>Oceanospirillales</taxon>
        <taxon>Halomonadaceae</taxon>
        <taxon>Halomonas</taxon>
    </lineage>
</organism>
<name>A0A2N7ULL5_9GAMM</name>
<proteinExistence type="predicted"/>
<dbReference type="Pfam" id="PF00092">
    <property type="entry name" value="VWA"/>
    <property type="match status" value="1"/>
</dbReference>
<dbReference type="Pfam" id="PF00353">
    <property type="entry name" value="HemolysinCabind"/>
    <property type="match status" value="1"/>
</dbReference>
<comment type="caution">
    <text evidence="3">The sequence shown here is derived from an EMBL/GenBank/DDBJ whole genome shotgun (WGS) entry which is preliminary data.</text>
</comment>
<feature type="non-terminal residue" evidence="3">
    <location>
        <position position="1"/>
    </location>
</feature>
<dbReference type="Pfam" id="PF17963">
    <property type="entry name" value="Big_9"/>
    <property type="match status" value="1"/>
</dbReference>
<dbReference type="InterPro" id="IPR011049">
    <property type="entry name" value="Serralysin-like_metalloprot_C"/>
</dbReference>
<reference evidence="3 4" key="1">
    <citation type="submission" date="2018-01" db="EMBL/GenBank/DDBJ databases">
        <title>Halomonas endophytica sp. nov., isolated from storage liquid in the stems of Populus euphratica.</title>
        <authorList>
            <person name="Chen C."/>
        </authorList>
    </citation>
    <scope>NUCLEOTIDE SEQUENCE [LARGE SCALE GENOMIC DNA]</scope>
    <source>
        <strain evidence="3 4">BZ-SZ-XJ27</strain>
    </source>
</reference>
<accession>A0A2N7ULL5</accession>
<dbReference type="InterPro" id="IPR043824">
    <property type="entry name" value="DUF5801"/>
</dbReference>
<keyword evidence="1" id="KW-0106">Calcium</keyword>
<dbReference type="InterPro" id="IPR019960">
    <property type="entry name" value="T1SS_VCA0849"/>
</dbReference>
<dbReference type="SMART" id="SM00327">
    <property type="entry name" value="VWA"/>
    <property type="match status" value="1"/>
</dbReference>
<dbReference type="SUPFAM" id="SSF51120">
    <property type="entry name" value="beta-Roll"/>
    <property type="match status" value="1"/>
</dbReference>
<keyword evidence="4" id="KW-1185">Reference proteome</keyword>
<dbReference type="GO" id="GO:0005509">
    <property type="term" value="F:calcium ion binding"/>
    <property type="evidence" value="ECO:0007669"/>
    <property type="project" value="InterPro"/>
</dbReference>
<evidence type="ECO:0000256" key="1">
    <source>
        <dbReference type="ARBA" id="ARBA00022837"/>
    </source>
</evidence>
<dbReference type="PROSITE" id="PS50234">
    <property type="entry name" value="VWFA"/>
    <property type="match status" value="1"/>
</dbReference>
<gene>
    <name evidence="3" type="ORF">C1H70_05170</name>
</gene>
<dbReference type="NCBIfam" id="TIGR03661">
    <property type="entry name" value="T1SS_VCA0849"/>
    <property type="match status" value="1"/>
</dbReference>
<dbReference type="Pfam" id="PF19116">
    <property type="entry name" value="DUF5801"/>
    <property type="match status" value="3"/>
</dbReference>
<feature type="domain" description="VWFA" evidence="2">
    <location>
        <begin position="540"/>
        <end position="727"/>
    </location>
</feature>
<dbReference type="SUPFAM" id="SSF53300">
    <property type="entry name" value="vWA-like"/>
    <property type="match status" value="1"/>
</dbReference>
<dbReference type="RefSeq" id="WP_146009664.1">
    <property type="nucleotide sequence ID" value="NZ_PNRG01000009.1"/>
</dbReference>
<protein>
    <recommendedName>
        <fullName evidence="2">VWFA domain-containing protein</fullName>
    </recommendedName>
</protein>
<dbReference type="PRINTS" id="PR00313">
    <property type="entry name" value="CABNDNGRPT"/>
</dbReference>
<dbReference type="AlphaFoldDB" id="A0A2N7ULL5"/>
<dbReference type="Proteomes" id="UP000235547">
    <property type="component" value="Unassembled WGS sequence"/>
</dbReference>
<dbReference type="OrthoDB" id="8481600at2"/>
<dbReference type="Gene3D" id="3.40.50.410">
    <property type="entry name" value="von Willebrand factor, type A domain"/>
    <property type="match status" value="1"/>
</dbReference>
<dbReference type="InterPro" id="IPR036465">
    <property type="entry name" value="vWFA_dom_sf"/>
</dbReference>
<dbReference type="CDD" id="cd00198">
    <property type="entry name" value="vWFA"/>
    <property type="match status" value="1"/>
</dbReference>
<dbReference type="InterPro" id="IPR001343">
    <property type="entry name" value="Hemolysn_Ca-bd"/>
</dbReference>
<dbReference type="Gene3D" id="2.60.40.2810">
    <property type="match status" value="1"/>
</dbReference>
<dbReference type="Gene3D" id="2.150.10.10">
    <property type="entry name" value="Serralysin-like metalloprotease, C-terminal"/>
    <property type="match status" value="1"/>
</dbReference>
<sequence>NAADGQGEAIVLVDNGGIIEGQAGAGGDVIFTIDVNGDGEVTFTQLANVWHPDDTDADDVVSLVLDADELTLEQTVTDADGDSVSAAIDLGAGGLFSIRDDGPSITTDISQLDELVVNETFLADPDSREFAFVDYSAAFTIDFGADGEKSLEYALSIDPAIATATGLTDTVSGEAVVLSLNTQGHVEGRTETSNELVFTVSTWGNGVERLVLTQDRAMKHPAGGGSNDELTLPVNAISFTATATDNDGDSTSESLAIGAKVVFLDDEPSITTIAGNLETLTVDESALGTAATANFANTFDIDFGADGEGRVEYELGINTSIATNLVDTATDHAVVLSVVGGVVEGRTENSDQRVFTVSVDGNGNVTLTQERALKHPDETDPNDAVRLPAEAINLTARAFDGDLDSVSGTVNLGANLVFRDDGPSVEDDSATQANRGDPVIIDVVANDDAGADGVELATGVNYVDGSLSGNGTLINNNDGTFTYEPAPAEKGDVTFQYTLTDRDGDTSAPATATITLQNSVPTASDADETMESIPVTPTTNVTFIVDVSASMSDRDIDLTEDAIDSIISQYLKDSNVNVNIVQFWGYNSESTGWQDGSGTNAQGFLYKDKGGTDPGEGLEAVVNAYNAGVPSADQEIAYFMGDGSPYEFTGSDYRNYQDTYENILLAWQDLVKNVFDRVQAFGINEDADGNQLLSEMLEQILSDGDSQVEDPIYVEDTDDFDDIVDGIVIPGAFSLTGNLLDSVTGGDGDIQVDSIVVDGVTYTADGAGGTTQLPDGGVRIDGQGRLEVDFDTGAYAYNVYNTYSEDIPEKTFGVNVSDEDGDIATFNVVINTPETDDGEINSLMTASAYSVEAENETLMGGDEDDVLVGGAGNELIVGGAGDDTLTGGAGDDVFAWYLGDEAEPGQEAAEDVITDFGNGNDVLDLAEILGDADADTIGEYIYAEQDGSDTVLSIKSGGGIDAYGSNADQVITLEDVTVSGGDSASILERMLTEQQLKLDQ</sequence>
<evidence type="ECO:0000313" key="3">
    <source>
        <dbReference type="EMBL" id="PMR81333.1"/>
    </source>
</evidence>
<dbReference type="EMBL" id="PNRG01000009">
    <property type="protein sequence ID" value="PMR81333.1"/>
    <property type="molecule type" value="Genomic_DNA"/>
</dbReference>
<evidence type="ECO:0000313" key="4">
    <source>
        <dbReference type="Proteomes" id="UP000235547"/>
    </source>
</evidence>
<dbReference type="InterPro" id="IPR002035">
    <property type="entry name" value="VWF_A"/>
</dbReference>
<evidence type="ECO:0000259" key="2">
    <source>
        <dbReference type="PROSITE" id="PS50234"/>
    </source>
</evidence>